<organism evidence="2 3">
    <name type="scientific">Virgibacillus litoralis</name>
    <dbReference type="NCBI Taxonomy" id="578221"/>
    <lineage>
        <taxon>Bacteria</taxon>
        <taxon>Bacillati</taxon>
        <taxon>Bacillota</taxon>
        <taxon>Bacilli</taxon>
        <taxon>Bacillales</taxon>
        <taxon>Bacillaceae</taxon>
        <taxon>Virgibacillus</taxon>
    </lineage>
</organism>
<dbReference type="RefSeq" id="WP_209478827.1">
    <property type="nucleotide sequence ID" value="NZ_JAGGKK010000001.1"/>
</dbReference>
<protein>
    <submittedName>
        <fullName evidence="2">Chromosome partitioning protein</fullName>
    </submittedName>
</protein>
<dbReference type="EMBL" id="JAGGKK010000001">
    <property type="protein sequence ID" value="MBP1947167.1"/>
    <property type="molecule type" value="Genomic_DNA"/>
</dbReference>
<dbReference type="PANTHER" id="PTHR13696">
    <property type="entry name" value="P-LOOP CONTAINING NUCLEOSIDE TRIPHOSPHATE HYDROLASE"/>
    <property type="match status" value="1"/>
</dbReference>
<gene>
    <name evidence="2" type="ORF">J2Z82_000090</name>
</gene>
<dbReference type="SUPFAM" id="SSF52540">
    <property type="entry name" value="P-loop containing nucleoside triphosphate hydrolases"/>
    <property type="match status" value="1"/>
</dbReference>
<evidence type="ECO:0000313" key="2">
    <source>
        <dbReference type="EMBL" id="MBP1947167.1"/>
    </source>
</evidence>
<dbReference type="Proteomes" id="UP001519328">
    <property type="component" value="Unassembled WGS sequence"/>
</dbReference>
<name>A0ABS4H8C6_9BACI</name>
<dbReference type="Gene3D" id="3.40.50.300">
    <property type="entry name" value="P-loop containing nucleotide triphosphate hydrolases"/>
    <property type="match status" value="1"/>
</dbReference>
<evidence type="ECO:0000259" key="1">
    <source>
        <dbReference type="Pfam" id="PF13614"/>
    </source>
</evidence>
<evidence type="ECO:0000313" key="3">
    <source>
        <dbReference type="Proteomes" id="UP001519328"/>
    </source>
</evidence>
<feature type="domain" description="AAA" evidence="1">
    <location>
        <begin position="2"/>
        <end position="206"/>
    </location>
</feature>
<dbReference type="InterPro" id="IPR025669">
    <property type="entry name" value="AAA_dom"/>
</dbReference>
<reference evidence="2 3" key="1">
    <citation type="submission" date="2021-03" db="EMBL/GenBank/DDBJ databases">
        <title>Genomic Encyclopedia of Type Strains, Phase IV (KMG-IV): sequencing the most valuable type-strain genomes for metagenomic binning, comparative biology and taxonomic classification.</title>
        <authorList>
            <person name="Goeker M."/>
        </authorList>
    </citation>
    <scope>NUCLEOTIDE SEQUENCE [LARGE SCALE GENOMIC DNA]</scope>
    <source>
        <strain evidence="2 3">DSM 21085</strain>
    </source>
</reference>
<dbReference type="Pfam" id="PF13614">
    <property type="entry name" value="AAA_31"/>
    <property type="match status" value="1"/>
</dbReference>
<sequence>MGVISVMNYKGGVGKTTLSANIAADLANRGKKVLLIDMDPQANLTLSFINIEEWQSLDRQGRTIKHWYDDFLDKDGEASLGDLIITPNRVNSRLKKTGGRIDMICSHLELIHVDMELSSRLGGNTERTIRSNYLKVLSRLQTKLDEIKGEYDIVIIDCPPNFNLVTQNALAASDAYIVPAKADYLSTLGIDTLMRSVKALTEKYNQYSEEADSNVSKRISPRVLGVVFTMVAFNKGRPIAVQREYINQVQKSHPCFRNVLREGKTNFATAPETVIPVMLTKGNSLPQQVIRDEIRQITTELLGLYGGNHG</sequence>
<dbReference type="InterPro" id="IPR050678">
    <property type="entry name" value="DNA_Partitioning_ATPase"/>
</dbReference>
<dbReference type="PANTHER" id="PTHR13696:SF99">
    <property type="entry name" value="COBYRINIC ACID AC-DIAMIDE SYNTHASE"/>
    <property type="match status" value="1"/>
</dbReference>
<proteinExistence type="predicted"/>
<dbReference type="CDD" id="cd02042">
    <property type="entry name" value="ParAB_family"/>
    <property type="match status" value="1"/>
</dbReference>
<accession>A0ABS4H8C6</accession>
<dbReference type="InterPro" id="IPR027417">
    <property type="entry name" value="P-loop_NTPase"/>
</dbReference>
<comment type="caution">
    <text evidence="2">The sequence shown here is derived from an EMBL/GenBank/DDBJ whole genome shotgun (WGS) entry which is preliminary data.</text>
</comment>
<keyword evidence="3" id="KW-1185">Reference proteome</keyword>